<reference evidence="16 17" key="2">
    <citation type="submission" date="2019-01" db="EMBL/GenBank/DDBJ databases">
        <title>Tautonia sociabilis, a novel thermotolerant planctomycete of Isosphaeraceae family, isolated from a 4000 m deep subterranean habitat.</title>
        <authorList>
            <person name="Kovaleva O.L."/>
            <person name="Elcheninov A.G."/>
            <person name="Van Heerden E."/>
            <person name="Toshchakov S.V."/>
            <person name="Novikov A."/>
            <person name="Bonch-Osmolovskaya E.A."/>
            <person name="Kublanov I.V."/>
        </authorList>
    </citation>
    <scope>NUCLEOTIDE SEQUENCE [LARGE SCALE GENOMIC DNA]</scope>
    <source>
        <strain evidence="16 17">GM2012</strain>
    </source>
</reference>
<keyword evidence="17" id="KW-1185">Reference proteome</keyword>
<dbReference type="InterPro" id="IPR022412">
    <property type="entry name" value="Quinolinate_PRibosylTrfase_N"/>
</dbReference>
<dbReference type="GO" id="GO:0005737">
    <property type="term" value="C:cytoplasm"/>
    <property type="evidence" value="ECO:0007669"/>
    <property type="project" value="TreeGrafter"/>
</dbReference>
<dbReference type="Proteomes" id="UP000280296">
    <property type="component" value="Unassembled WGS sequence"/>
</dbReference>
<dbReference type="PANTHER" id="PTHR32179:SF3">
    <property type="entry name" value="NICOTINATE-NUCLEOTIDE PYROPHOSPHORYLASE [CARBOXYLATING]"/>
    <property type="match status" value="1"/>
</dbReference>
<dbReference type="Gene3D" id="3.20.20.70">
    <property type="entry name" value="Aldolase class I"/>
    <property type="match status" value="1"/>
</dbReference>
<dbReference type="FunFam" id="3.90.1170.20:FF:000001">
    <property type="entry name" value="Nicotinate-nucleotide diphosphorylase (Carboxylating)"/>
    <property type="match status" value="1"/>
</dbReference>
<dbReference type="NCBIfam" id="TIGR00078">
    <property type="entry name" value="nadC"/>
    <property type="match status" value="1"/>
</dbReference>
<evidence type="ECO:0000256" key="8">
    <source>
        <dbReference type="ARBA" id="ARBA00022679"/>
    </source>
</evidence>
<keyword evidence="8 12" id="KW-0808">Transferase</keyword>
<dbReference type="UniPathway" id="UPA00253">
    <property type="reaction ID" value="UER00331"/>
</dbReference>
<comment type="pathway">
    <text evidence="2">Cofactor biosynthesis; NAD(+) biosynthesis; nicotinate D-ribonucleotide from quinolinate: step 1/1.</text>
</comment>
<dbReference type="AlphaFoldDB" id="A0A432MPE8"/>
<feature type="binding site" evidence="13">
    <location>
        <begin position="258"/>
        <end position="260"/>
    </location>
    <ligand>
        <name>substrate</name>
    </ligand>
</feature>
<feature type="domain" description="Quinolinate phosphoribosyl transferase N-terminal" evidence="15">
    <location>
        <begin position="35"/>
        <end position="120"/>
    </location>
</feature>
<feature type="domain" description="Quinolinate phosphoribosyl transferase C-terminal" evidence="14">
    <location>
        <begin position="122"/>
        <end position="294"/>
    </location>
</feature>
<comment type="subunit">
    <text evidence="4">Hexamer formed by 3 homodimers.</text>
</comment>
<dbReference type="SUPFAM" id="SSF54675">
    <property type="entry name" value="Nicotinate/Quinolinate PRTase N-terminal domain-like"/>
    <property type="match status" value="1"/>
</dbReference>
<dbReference type="InterPro" id="IPR027277">
    <property type="entry name" value="NadC/ModD"/>
</dbReference>
<dbReference type="InterPro" id="IPR004393">
    <property type="entry name" value="NadC"/>
</dbReference>
<feature type="binding site" evidence="13">
    <location>
        <begin position="279"/>
        <end position="281"/>
    </location>
    <ligand>
        <name>substrate</name>
    </ligand>
</feature>
<evidence type="ECO:0000256" key="12">
    <source>
        <dbReference type="PIRNR" id="PIRNR006250"/>
    </source>
</evidence>
<accession>A0A432MPE8</accession>
<feature type="binding site" evidence="13">
    <location>
        <position position="110"/>
    </location>
    <ligand>
        <name>substrate</name>
    </ligand>
</feature>
<evidence type="ECO:0000256" key="2">
    <source>
        <dbReference type="ARBA" id="ARBA00004893"/>
    </source>
</evidence>
<sequence length="303" mass="32263">MIEQTSRPLFGAPERANAESLIELALAEDLGDLGDLTGKATIPEDATGSSRFVARQEGVLAGLPVVRMLADRFGLSEGFEDDRSDGDPIRPGDSIARVAGSMRAILAMERTALNFLQRLSGIASLTHRFVKAVEGTSAEILDTRKTTPGWRMLEKYAVRCGGGRNHRVGLFDAVLIKDNHLAWLASGDDPIGRAIASSRSLAPPGTVVEVEVDRLDQLDRALECRPDIILLDNFRPEDLAEAVRRRDDRAPGVLLEASGGISLASVGEVARAGVDRISVGALTHSAPALDIALDEDGSGSIPV</sequence>
<dbReference type="EC" id="2.4.2.19" evidence="5"/>
<dbReference type="InterPro" id="IPR036068">
    <property type="entry name" value="Nicotinate_pribotase-like_C"/>
</dbReference>
<dbReference type="OrthoDB" id="9782546at2"/>
<feature type="binding site" evidence="13">
    <location>
        <position position="167"/>
    </location>
    <ligand>
        <name>substrate</name>
    </ligand>
</feature>
<dbReference type="FunFam" id="3.20.20.70:FF:000030">
    <property type="entry name" value="Nicotinate-nucleotide pyrophosphorylase, carboxylating"/>
    <property type="match status" value="1"/>
</dbReference>
<reference evidence="16 17" key="1">
    <citation type="submission" date="2018-12" db="EMBL/GenBank/DDBJ databases">
        <authorList>
            <person name="Toschakov S.V."/>
        </authorList>
    </citation>
    <scope>NUCLEOTIDE SEQUENCE [LARGE SCALE GENOMIC DNA]</scope>
    <source>
        <strain evidence="16 17">GM2012</strain>
    </source>
</reference>
<evidence type="ECO:0000256" key="6">
    <source>
        <dbReference type="ARBA" id="ARBA00022642"/>
    </source>
</evidence>
<dbReference type="InterPro" id="IPR037128">
    <property type="entry name" value="Quinolinate_PRibosylTase_N_sf"/>
</dbReference>
<evidence type="ECO:0000256" key="11">
    <source>
        <dbReference type="ARBA" id="ARBA00069173"/>
    </source>
</evidence>
<proteinExistence type="inferred from homology"/>
<evidence type="ECO:0000313" key="16">
    <source>
        <dbReference type="EMBL" id="RUL89282.1"/>
    </source>
</evidence>
<evidence type="ECO:0000256" key="5">
    <source>
        <dbReference type="ARBA" id="ARBA00011944"/>
    </source>
</evidence>
<dbReference type="CDD" id="cd01572">
    <property type="entry name" value="QPRTase"/>
    <property type="match status" value="1"/>
</dbReference>
<dbReference type="InterPro" id="IPR013785">
    <property type="entry name" value="Aldolase_TIM"/>
</dbReference>
<dbReference type="PANTHER" id="PTHR32179">
    <property type="entry name" value="NICOTINATE-NUCLEOTIDE PYROPHOSPHORYLASE [CARBOXYLATING]"/>
    <property type="match status" value="1"/>
</dbReference>
<evidence type="ECO:0000256" key="7">
    <source>
        <dbReference type="ARBA" id="ARBA00022676"/>
    </source>
</evidence>
<comment type="function">
    <text evidence="1">Involved in the catabolism of quinolinic acid (QA).</text>
</comment>
<evidence type="ECO:0000256" key="10">
    <source>
        <dbReference type="ARBA" id="ARBA00047445"/>
    </source>
</evidence>
<evidence type="ECO:0000256" key="3">
    <source>
        <dbReference type="ARBA" id="ARBA00009400"/>
    </source>
</evidence>
<dbReference type="Gene3D" id="3.90.1170.20">
    <property type="entry name" value="Quinolinate phosphoribosyl transferase, N-terminal domain"/>
    <property type="match status" value="1"/>
</dbReference>
<dbReference type="EMBL" id="RYZH01000003">
    <property type="protein sequence ID" value="RUL89282.1"/>
    <property type="molecule type" value="Genomic_DNA"/>
</dbReference>
<dbReference type="GO" id="GO:0034213">
    <property type="term" value="P:quinolinate catabolic process"/>
    <property type="evidence" value="ECO:0007669"/>
    <property type="project" value="TreeGrafter"/>
</dbReference>
<dbReference type="SUPFAM" id="SSF51690">
    <property type="entry name" value="Nicotinate/Quinolinate PRTase C-terminal domain-like"/>
    <property type="match status" value="1"/>
</dbReference>
<evidence type="ECO:0000313" key="17">
    <source>
        <dbReference type="Proteomes" id="UP000280296"/>
    </source>
</evidence>
<gene>
    <name evidence="16" type="primary">nadC</name>
    <name evidence="16" type="ORF">TsocGM_02360</name>
</gene>
<evidence type="ECO:0000256" key="1">
    <source>
        <dbReference type="ARBA" id="ARBA00003237"/>
    </source>
</evidence>
<name>A0A432MPE8_9BACT</name>
<dbReference type="InterPro" id="IPR002638">
    <property type="entry name" value="Quinolinate_PRibosylTrfase_C"/>
</dbReference>
<dbReference type="RefSeq" id="WP_126723718.1">
    <property type="nucleotide sequence ID" value="NZ_RYZH01000003.1"/>
</dbReference>
<comment type="caution">
    <text evidence="16">The sequence shown here is derived from an EMBL/GenBank/DDBJ whole genome shotgun (WGS) entry which is preliminary data.</text>
</comment>
<feature type="binding site" evidence="13">
    <location>
        <position position="177"/>
    </location>
    <ligand>
        <name>substrate</name>
    </ligand>
</feature>
<dbReference type="GO" id="GO:0004514">
    <property type="term" value="F:nicotinate-nucleotide diphosphorylase (carboxylating) activity"/>
    <property type="evidence" value="ECO:0007669"/>
    <property type="project" value="UniProtKB-EC"/>
</dbReference>
<dbReference type="Pfam" id="PF01729">
    <property type="entry name" value="QRPTase_C"/>
    <property type="match status" value="1"/>
</dbReference>
<feature type="binding site" evidence="13">
    <location>
        <position position="211"/>
    </location>
    <ligand>
        <name>substrate</name>
    </ligand>
</feature>
<evidence type="ECO:0000256" key="13">
    <source>
        <dbReference type="PIRSR" id="PIRSR006250-1"/>
    </source>
</evidence>
<organism evidence="16 17">
    <name type="scientific">Tautonia sociabilis</name>
    <dbReference type="NCBI Taxonomy" id="2080755"/>
    <lineage>
        <taxon>Bacteria</taxon>
        <taxon>Pseudomonadati</taxon>
        <taxon>Planctomycetota</taxon>
        <taxon>Planctomycetia</taxon>
        <taxon>Isosphaerales</taxon>
        <taxon>Isosphaeraceae</taxon>
        <taxon>Tautonia</taxon>
    </lineage>
</organism>
<comment type="catalytic activity">
    <reaction evidence="10">
        <text>nicotinate beta-D-ribonucleotide + CO2 + diphosphate = quinolinate + 5-phospho-alpha-D-ribose 1-diphosphate + 2 H(+)</text>
        <dbReference type="Rhea" id="RHEA:12733"/>
        <dbReference type="ChEBI" id="CHEBI:15378"/>
        <dbReference type="ChEBI" id="CHEBI:16526"/>
        <dbReference type="ChEBI" id="CHEBI:29959"/>
        <dbReference type="ChEBI" id="CHEBI:33019"/>
        <dbReference type="ChEBI" id="CHEBI:57502"/>
        <dbReference type="ChEBI" id="CHEBI:58017"/>
        <dbReference type="EC" id="2.4.2.19"/>
    </reaction>
</comment>
<evidence type="ECO:0000259" key="15">
    <source>
        <dbReference type="Pfam" id="PF02749"/>
    </source>
</evidence>
<evidence type="ECO:0000256" key="4">
    <source>
        <dbReference type="ARBA" id="ARBA00011218"/>
    </source>
</evidence>
<feature type="binding site" evidence="13">
    <location>
        <begin position="143"/>
        <end position="145"/>
    </location>
    <ligand>
        <name>substrate</name>
    </ligand>
</feature>
<dbReference type="PIRSF" id="PIRSF006250">
    <property type="entry name" value="NadC_ModD"/>
    <property type="match status" value="1"/>
</dbReference>
<evidence type="ECO:0000256" key="9">
    <source>
        <dbReference type="ARBA" id="ARBA00033102"/>
    </source>
</evidence>
<protein>
    <recommendedName>
        <fullName evidence="11">Probable nicotinate-nucleotide pyrophosphorylase [carboxylating]</fullName>
        <ecNumber evidence="5">2.4.2.19</ecNumber>
    </recommendedName>
    <alternativeName>
        <fullName evidence="9">Quinolinate phosphoribosyltransferase [decarboxylating]</fullName>
    </alternativeName>
</protein>
<keyword evidence="7 12" id="KW-0328">Glycosyltransferase</keyword>
<evidence type="ECO:0000259" key="14">
    <source>
        <dbReference type="Pfam" id="PF01729"/>
    </source>
</evidence>
<feature type="binding site" evidence="13">
    <location>
        <position position="232"/>
    </location>
    <ligand>
        <name>substrate</name>
    </ligand>
</feature>
<dbReference type="GO" id="GO:0009435">
    <property type="term" value="P:NAD+ biosynthetic process"/>
    <property type="evidence" value="ECO:0007669"/>
    <property type="project" value="UniProtKB-UniPathway"/>
</dbReference>
<comment type="similarity">
    <text evidence="3 12">Belongs to the NadC/ModD family.</text>
</comment>
<dbReference type="Pfam" id="PF02749">
    <property type="entry name" value="QRPTase_N"/>
    <property type="match status" value="1"/>
</dbReference>
<keyword evidence="6" id="KW-0662">Pyridine nucleotide biosynthesis</keyword>